<evidence type="ECO:0000313" key="2">
    <source>
        <dbReference type="Proteomes" id="UP000765509"/>
    </source>
</evidence>
<gene>
    <name evidence="1" type="ORF">O181_059993</name>
</gene>
<evidence type="ECO:0000313" key="1">
    <source>
        <dbReference type="EMBL" id="MBW0520278.1"/>
    </source>
</evidence>
<dbReference type="EMBL" id="AVOT02027965">
    <property type="protein sequence ID" value="MBW0520278.1"/>
    <property type="molecule type" value="Genomic_DNA"/>
</dbReference>
<dbReference type="Proteomes" id="UP000765509">
    <property type="component" value="Unassembled WGS sequence"/>
</dbReference>
<name>A0A9Q3EFR5_9BASI</name>
<accession>A0A9Q3EFR5</accession>
<comment type="caution">
    <text evidence="1">The sequence shown here is derived from an EMBL/GenBank/DDBJ whole genome shotgun (WGS) entry which is preliminary data.</text>
</comment>
<protein>
    <submittedName>
        <fullName evidence="1">Uncharacterized protein</fullName>
    </submittedName>
</protein>
<sequence length="68" mass="7954">MKEELIEVLFQYKEAFASDSKPLGSIKGDKVNIMFNVERPYPQLFKRPAFPAIPRARESLEPHIYKLM</sequence>
<keyword evidence="2" id="KW-1185">Reference proteome</keyword>
<organism evidence="1 2">
    <name type="scientific">Austropuccinia psidii MF-1</name>
    <dbReference type="NCBI Taxonomy" id="1389203"/>
    <lineage>
        <taxon>Eukaryota</taxon>
        <taxon>Fungi</taxon>
        <taxon>Dikarya</taxon>
        <taxon>Basidiomycota</taxon>
        <taxon>Pucciniomycotina</taxon>
        <taxon>Pucciniomycetes</taxon>
        <taxon>Pucciniales</taxon>
        <taxon>Sphaerophragmiaceae</taxon>
        <taxon>Austropuccinia</taxon>
    </lineage>
</organism>
<dbReference type="AlphaFoldDB" id="A0A9Q3EFR5"/>
<dbReference type="OrthoDB" id="3068303at2759"/>
<proteinExistence type="predicted"/>
<reference evidence="1" key="1">
    <citation type="submission" date="2021-03" db="EMBL/GenBank/DDBJ databases">
        <title>Draft genome sequence of rust myrtle Austropuccinia psidii MF-1, a brazilian biotype.</title>
        <authorList>
            <person name="Quecine M.C."/>
            <person name="Pachon D.M.R."/>
            <person name="Bonatelli M.L."/>
            <person name="Correr F.H."/>
            <person name="Franceschini L.M."/>
            <person name="Leite T.F."/>
            <person name="Margarido G.R.A."/>
            <person name="Almeida C.A."/>
            <person name="Ferrarezi J.A."/>
            <person name="Labate C.A."/>
        </authorList>
    </citation>
    <scope>NUCLEOTIDE SEQUENCE</scope>
    <source>
        <strain evidence="1">MF-1</strain>
    </source>
</reference>